<comment type="caution">
    <text evidence="8">The sequence shown here is derived from an EMBL/GenBank/DDBJ whole genome shotgun (WGS) entry which is preliminary data.</text>
</comment>
<dbReference type="Proteomes" id="UP000272490">
    <property type="component" value="Unassembled WGS sequence"/>
</dbReference>
<evidence type="ECO:0000256" key="4">
    <source>
        <dbReference type="ARBA" id="ARBA00022729"/>
    </source>
</evidence>
<accession>A0A3P3QWT9</accession>
<dbReference type="AlphaFoldDB" id="A0A3P3QWT9"/>
<dbReference type="GO" id="GO:0046872">
    <property type="term" value="F:metal ion binding"/>
    <property type="evidence" value="ECO:0007669"/>
    <property type="project" value="UniProtKB-KW"/>
</dbReference>
<name>A0A3P3QWT9_9FIRM</name>
<comment type="subunit">
    <text evidence="5">The ABC transporter complex is composed of one ATP-binding protein (MglA), two transmembrane proteins (MglC) and a solute-binding protein (MglB).</text>
</comment>
<evidence type="ECO:0000259" key="7">
    <source>
        <dbReference type="Pfam" id="PF13407"/>
    </source>
</evidence>
<reference evidence="8 9" key="1">
    <citation type="submission" date="2018-11" db="EMBL/GenBank/DDBJ databases">
        <title>Genome sequencing of Lachnoanaerobaculum sp. KCOM 2030 (= ChDC B114).</title>
        <authorList>
            <person name="Kook J.-K."/>
            <person name="Park S.-N."/>
            <person name="Lim Y.K."/>
        </authorList>
    </citation>
    <scope>NUCLEOTIDE SEQUENCE [LARGE SCALE GENOMIC DNA]</scope>
    <source>
        <strain evidence="8 9">KCOM 2030</strain>
    </source>
</reference>
<evidence type="ECO:0000256" key="2">
    <source>
        <dbReference type="ARBA" id="ARBA00007639"/>
    </source>
</evidence>
<dbReference type="InterPro" id="IPR025997">
    <property type="entry name" value="SBP_2_dom"/>
</dbReference>
<evidence type="ECO:0000256" key="5">
    <source>
        <dbReference type="ARBA" id="ARBA00034323"/>
    </source>
</evidence>
<organism evidence="8 9">
    <name type="scientific">Lachnoanaerobaculum gingivalis</name>
    <dbReference type="NCBI Taxonomy" id="2490855"/>
    <lineage>
        <taxon>Bacteria</taxon>
        <taxon>Bacillati</taxon>
        <taxon>Bacillota</taxon>
        <taxon>Clostridia</taxon>
        <taxon>Lachnospirales</taxon>
        <taxon>Lachnospiraceae</taxon>
        <taxon>Lachnoanaerobaculum</taxon>
    </lineage>
</organism>
<dbReference type="RefSeq" id="WP_128674346.1">
    <property type="nucleotide sequence ID" value="NZ_RRCO01000004.1"/>
</dbReference>
<evidence type="ECO:0000256" key="6">
    <source>
        <dbReference type="ARBA" id="ARBA00034344"/>
    </source>
</evidence>
<proteinExistence type="inferred from homology"/>
<keyword evidence="3" id="KW-0479">Metal-binding</keyword>
<feature type="domain" description="Periplasmic binding protein" evidence="7">
    <location>
        <begin position="38"/>
        <end position="311"/>
    </location>
</feature>
<dbReference type="Pfam" id="PF13407">
    <property type="entry name" value="Peripla_BP_4"/>
    <property type="match status" value="1"/>
</dbReference>
<dbReference type="PANTHER" id="PTHR46847:SF1">
    <property type="entry name" value="D-ALLOSE-BINDING PERIPLASMIC PROTEIN-RELATED"/>
    <property type="match status" value="1"/>
</dbReference>
<comment type="subcellular location">
    <subcellularLocation>
        <location evidence="1">Cell envelope</location>
    </subcellularLocation>
</comment>
<evidence type="ECO:0000256" key="1">
    <source>
        <dbReference type="ARBA" id="ARBA00004196"/>
    </source>
</evidence>
<evidence type="ECO:0000256" key="3">
    <source>
        <dbReference type="ARBA" id="ARBA00022723"/>
    </source>
</evidence>
<dbReference type="OrthoDB" id="9769193at2"/>
<dbReference type="PANTHER" id="PTHR46847">
    <property type="entry name" value="D-ALLOSE-BINDING PERIPLASMIC PROTEIN-RELATED"/>
    <property type="match status" value="1"/>
</dbReference>
<evidence type="ECO:0000313" key="9">
    <source>
        <dbReference type="Proteomes" id="UP000272490"/>
    </source>
</evidence>
<dbReference type="Gene3D" id="3.40.50.2300">
    <property type="match status" value="2"/>
</dbReference>
<dbReference type="GO" id="GO:0030246">
    <property type="term" value="F:carbohydrate binding"/>
    <property type="evidence" value="ECO:0007669"/>
    <property type="project" value="InterPro"/>
</dbReference>
<sequence length="339" mass="37916">MKKNGFIISMAIFVIALVVGFISMMSRVASPKKNVIKIGLCLYRFDDTFISNVRQEIEEYAKEYEKEHDVKINLEVVDARDNQNTQNHQVERFVSLDYDVLLINVVDRFAASNMIETAVGAKIPIVFFNRKPVDDDLNRADNIYYVGAGPKAAGIEQAKIIINAYNENPHSIDIDGDGVINYVLLEGEPSHQDSLVRTEWVIKTLQENNIPINKLNGAIGNWERAQGSALMEDFLNKYSNIDLVISNNDDMGLGAIDAIERANNITGIKVVGIDGTKEALEAINEGKLLGTIESDKKEYAKAVVEIAMYAIGKSELPEDIKFKLMENRTYDVGQIPRIK</sequence>
<keyword evidence="4" id="KW-0732">Signal</keyword>
<protein>
    <recommendedName>
        <fullName evidence="6">D-galactose/methyl-galactoside binding periplasmic protein MglB</fullName>
    </recommendedName>
</protein>
<gene>
    <name evidence="8" type="ORF">EHV10_08910</name>
</gene>
<keyword evidence="9" id="KW-1185">Reference proteome</keyword>
<dbReference type="CDD" id="cd01539">
    <property type="entry name" value="PBP1_GGBP"/>
    <property type="match status" value="1"/>
</dbReference>
<comment type="similarity">
    <text evidence="2">Belongs to the bacterial solute-binding protein 2 family.</text>
</comment>
<dbReference type="SUPFAM" id="SSF53822">
    <property type="entry name" value="Periplasmic binding protein-like I"/>
    <property type="match status" value="1"/>
</dbReference>
<evidence type="ECO:0000313" key="8">
    <source>
        <dbReference type="EMBL" id="RRJ25029.1"/>
    </source>
</evidence>
<dbReference type="InterPro" id="IPR028082">
    <property type="entry name" value="Peripla_BP_I"/>
</dbReference>
<dbReference type="EMBL" id="RRCO01000004">
    <property type="protein sequence ID" value="RRJ25029.1"/>
    <property type="molecule type" value="Genomic_DNA"/>
</dbReference>
<dbReference type="InterPro" id="IPR044085">
    <property type="entry name" value="MglB-like_PBP1"/>
</dbReference>
<dbReference type="GO" id="GO:0030313">
    <property type="term" value="C:cell envelope"/>
    <property type="evidence" value="ECO:0007669"/>
    <property type="project" value="UniProtKB-SubCell"/>
</dbReference>